<dbReference type="AlphaFoldDB" id="A0A8S8ZVC4"/>
<evidence type="ECO:0000313" key="4">
    <source>
        <dbReference type="Proteomes" id="UP000433876"/>
    </source>
</evidence>
<feature type="transmembrane region" description="Helical" evidence="2">
    <location>
        <begin position="150"/>
        <end position="175"/>
    </location>
</feature>
<protein>
    <submittedName>
        <fullName evidence="3">Uncharacterized protein</fullName>
    </submittedName>
</protein>
<feature type="compositionally biased region" description="Basic and acidic residues" evidence="1">
    <location>
        <begin position="1"/>
        <end position="10"/>
    </location>
</feature>
<evidence type="ECO:0000256" key="2">
    <source>
        <dbReference type="SAM" id="Phobius"/>
    </source>
</evidence>
<feature type="region of interest" description="Disordered" evidence="1">
    <location>
        <begin position="1"/>
        <end position="97"/>
    </location>
</feature>
<dbReference type="InterPro" id="IPR021514">
    <property type="entry name" value="DUF3176"/>
</dbReference>
<feature type="transmembrane region" description="Helical" evidence="2">
    <location>
        <begin position="569"/>
        <end position="591"/>
    </location>
</feature>
<dbReference type="PANTHER" id="PTHR37576">
    <property type="entry name" value="DEFECT AT LOW TEMPERATURE PROTEIN 1"/>
    <property type="match status" value="1"/>
</dbReference>
<reference evidence="3 4" key="1">
    <citation type="submission" date="2017-07" db="EMBL/GenBank/DDBJ databases">
        <title>Genome sequence of the Sordaria macrospora wild type strain R19027.</title>
        <authorList>
            <person name="Nowrousian M."/>
            <person name="Teichert I."/>
            <person name="Kueck U."/>
        </authorList>
    </citation>
    <scope>NUCLEOTIDE SEQUENCE [LARGE SCALE GENOMIC DNA]</scope>
    <source>
        <strain evidence="3 4">R19027</strain>
        <tissue evidence="3">Mycelium</tissue>
    </source>
</reference>
<evidence type="ECO:0000313" key="3">
    <source>
        <dbReference type="EMBL" id="KAA8632222.1"/>
    </source>
</evidence>
<proteinExistence type="predicted"/>
<organism evidence="3 4">
    <name type="scientific">Sordaria macrospora</name>
    <dbReference type="NCBI Taxonomy" id="5147"/>
    <lineage>
        <taxon>Eukaryota</taxon>
        <taxon>Fungi</taxon>
        <taxon>Dikarya</taxon>
        <taxon>Ascomycota</taxon>
        <taxon>Pezizomycotina</taxon>
        <taxon>Sordariomycetes</taxon>
        <taxon>Sordariomycetidae</taxon>
        <taxon>Sordariales</taxon>
        <taxon>Sordariaceae</taxon>
        <taxon>Sordaria</taxon>
    </lineage>
</organism>
<keyword evidence="2" id="KW-0812">Transmembrane</keyword>
<comment type="caution">
    <text evidence="3">The sequence shown here is derived from an EMBL/GenBank/DDBJ whole genome shotgun (WGS) entry which is preliminary data.</text>
</comment>
<accession>A0A8S8ZVC4</accession>
<dbReference type="Pfam" id="PF11374">
    <property type="entry name" value="DUF3176"/>
    <property type="match status" value="1"/>
</dbReference>
<feature type="compositionally biased region" description="Basic and acidic residues" evidence="1">
    <location>
        <begin position="638"/>
        <end position="649"/>
    </location>
</feature>
<dbReference type="PANTHER" id="PTHR37576:SF2">
    <property type="entry name" value="DEFECT AT LOW TEMPERATURE PROTEIN 1"/>
    <property type="match status" value="1"/>
</dbReference>
<sequence>MASSREELLSQHHLQQLSIDDYQVYESPSSESEGENSFRYHPSFAYEPGYTEEPQSSLDEPTPLQNHPQQQQQQLSSKDNEQEKIQAADDDDESKKYPWMSGGLRRFPYSALLPLVLSVACTGAAIYIVLSSDGQPVDGQWSGKMQPGVLLAYTSTFANTFLGVAFAEASVICFWSRAVKNEGMPITNLHYYWAGSTGVVGAVKALSGKRAVRVSLVCLLVAITSLLRGPLMQRASSVQTVSVLDTGKIDLAIMPNVSSDWAGYVTDTSLSGYGGVDFSAGFASVAREYQAKTPMRIPDVAECDNCSISVPAFGFNVVNCSTSYIPYNLTLQYNKNGTTVLNKNVTAIIFKTYISFDAFQYGPEPEDFQNGISVQVTHKNSSSCRFVGKTISHKCLLTPVSMKYNIFLDRGNVSFQSGTSWRDDELVDRFFWPLAMPSHSTLLPLHSLGQLLFESSTTVIYDGLLLFPQNMGIMPVLYKKDSSKDPEEEKDLTGMLGGYSGCTSSFSDPMDDIINSFREIAFRMSIRAAAEHNSLPEVKNGTKTAVMQRNVTYTSARQAAQYAADRSKLGVGVVVSLLGPVATLGLFWGWWRLGREFSLSPLEVVGAFVASCERRVGGDRNEKKKGGYGEYGSGSEGSETRVSAEKDGRRVGQQQLMTDIFNGCSSNASAGQLAKHIRRGDIKGTGDTRDTEPMIQYGVVDGRGRLGFAILDPATADREIVRQPRRGELL</sequence>
<dbReference type="VEuPathDB" id="FungiDB:SMAC_01463"/>
<feature type="compositionally biased region" description="Low complexity" evidence="1">
    <location>
        <begin position="26"/>
        <end position="37"/>
    </location>
</feature>
<dbReference type="EMBL" id="NMPR01000059">
    <property type="protein sequence ID" value="KAA8632222.1"/>
    <property type="molecule type" value="Genomic_DNA"/>
</dbReference>
<evidence type="ECO:0000256" key="1">
    <source>
        <dbReference type="SAM" id="MobiDB-lite"/>
    </source>
</evidence>
<feature type="compositionally biased region" description="Polar residues" evidence="1">
    <location>
        <begin position="53"/>
        <end position="68"/>
    </location>
</feature>
<keyword evidence="2" id="KW-1133">Transmembrane helix</keyword>
<feature type="region of interest" description="Disordered" evidence="1">
    <location>
        <begin position="619"/>
        <end position="649"/>
    </location>
</feature>
<keyword evidence="2" id="KW-0472">Membrane</keyword>
<gene>
    <name evidence="3" type="ORF">SMACR_01463</name>
</gene>
<feature type="transmembrane region" description="Helical" evidence="2">
    <location>
        <begin position="109"/>
        <end position="130"/>
    </location>
</feature>
<name>A0A8S8ZVC4_SORMA</name>
<dbReference type="Proteomes" id="UP000433876">
    <property type="component" value="Unassembled WGS sequence"/>
</dbReference>
<feature type="compositionally biased region" description="Basic and acidic residues" evidence="1">
    <location>
        <begin position="78"/>
        <end position="87"/>
    </location>
</feature>